<dbReference type="PANTHER" id="PTHR30487">
    <property type="entry name" value="TYPE 4 PREPILIN-LIKE PROTEINS LEADER PEPTIDE-PROCESSING ENZYME"/>
    <property type="match status" value="1"/>
</dbReference>
<feature type="transmembrane region" description="Helical" evidence="10">
    <location>
        <begin position="123"/>
        <end position="141"/>
    </location>
</feature>
<dbReference type="Proteomes" id="UP000218934">
    <property type="component" value="Unassembled WGS sequence"/>
</dbReference>
<comment type="catalytic activity">
    <reaction evidence="9">
        <text>Typically cleaves a -Gly-|-Phe- bond to release an N-terminal, basic peptide of 5-8 residues from type IV prepilin, and then N-methylates the new N-terminal amino group, the methyl donor being S-adenosyl-L-methionine.</text>
        <dbReference type="EC" id="3.4.23.43"/>
    </reaction>
</comment>
<evidence type="ECO:0000259" key="11">
    <source>
        <dbReference type="Pfam" id="PF01478"/>
    </source>
</evidence>
<keyword evidence="9" id="KW-0489">Methyltransferase</keyword>
<keyword evidence="9" id="KW-0511">Multifunctional enzyme</keyword>
<evidence type="ECO:0000256" key="10">
    <source>
        <dbReference type="SAM" id="Phobius"/>
    </source>
</evidence>
<accession>A0A2A4FW21</accession>
<proteinExistence type="inferred from homology"/>
<keyword evidence="9" id="KW-0378">Hydrolase</keyword>
<sequence length="252" mass="25963">MILLGAVLGAVFGSFLATAAIRWPREASALRGRSACDGCGAPLTASQLIPVLSFFLQRGRAVCCGARIDRLHPAGEIAGALLGAMAVAIGPDIGTVMAGGLFASLLLLLALLDARHYWLPDPLNAALALAGVGVGLLGIGPGLSDRLIGGVAGFLLFAAVRHGYRRLRGREGMGGGDVKLFGAIGLWLGWQMLPLILFGAAAAGLFWALILYAAGRSLNGTSRLPFGVFLALAAWVGWVALFWPPLAALAGR</sequence>
<dbReference type="KEGG" id="rdi:CMV14_14975"/>
<evidence type="ECO:0000256" key="8">
    <source>
        <dbReference type="RuleBase" id="RU003793"/>
    </source>
</evidence>
<comment type="caution">
    <text evidence="13">The sequence shown here is derived from an EMBL/GenBank/DDBJ whole genome shotgun (WGS) entry which is preliminary data.</text>
</comment>
<dbReference type="RefSeq" id="WP_066962916.1">
    <property type="nucleotide sequence ID" value="NZ_CP023449.1"/>
</dbReference>
<keyword evidence="9" id="KW-0645">Protease</keyword>
<evidence type="ECO:0000256" key="9">
    <source>
        <dbReference type="RuleBase" id="RU003794"/>
    </source>
</evidence>
<dbReference type="Pfam" id="PF01478">
    <property type="entry name" value="Peptidase_A24"/>
    <property type="match status" value="1"/>
</dbReference>
<feature type="transmembrane region" description="Helical" evidence="10">
    <location>
        <begin position="226"/>
        <end position="250"/>
    </location>
</feature>
<dbReference type="GO" id="GO:0008168">
    <property type="term" value="F:methyltransferase activity"/>
    <property type="evidence" value="ECO:0007669"/>
    <property type="project" value="UniProtKB-KW"/>
</dbReference>
<comment type="function">
    <text evidence="9">Plays an essential role in type IV pili and type II pseudopili formation by proteolytically removing the leader sequence from substrate proteins and subsequently monomethylating the alpha-amino group of the newly exposed N-terminal phenylalanine.</text>
</comment>
<evidence type="ECO:0000259" key="12">
    <source>
        <dbReference type="Pfam" id="PF06750"/>
    </source>
</evidence>
<dbReference type="InterPro" id="IPR050882">
    <property type="entry name" value="Prepilin_peptidase/N-MTase"/>
</dbReference>
<dbReference type="GO" id="GO:0005886">
    <property type="term" value="C:plasma membrane"/>
    <property type="evidence" value="ECO:0007669"/>
    <property type="project" value="UniProtKB-SubCell"/>
</dbReference>
<keyword evidence="9" id="KW-0808">Transferase</keyword>
<reference evidence="13 14" key="1">
    <citation type="submission" date="2017-09" db="EMBL/GenBank/DDBJ databases">
        <title>The Catabolism of 3,6-Dichlorosalicylic acid is Initiated by the Cytochrome P450 Monooxygenase DsmABC in Rhizorhabdus dicambivorans Ndbn-20.</title>
        <authorList>
            <person name="Na L."/>
        </authorList>
    </citation>
    <scope>NUCLEOTIDE SEQUENCE [LARGE SCALE GENOMIC DNA]</scope>
    <source>
        <strain evidence="13 14">Ndbn-20m</strain>
    </source>
</reference>
<dbReference type="Pfam" id="PF06750">
    <property type="entry name" value="A24_N_bact"/>
    <property type="match status" value="1"/>
</dbReference>
<dbReference type="Gene3D" id="1.20.120.1220">
    <property type="match status" value="1"/>
</dbReference>
<organism evidence="13 14">
    <name type="scientific">Rhizorhabdus dicambivorans</name>
    <dbReference type="NCBI Taxonomy" id="1850238"/>
    <lineage>
        <taxon>Bacteria</taxon>
        <taxon>Pseudomonadati</taxon>
        <taxon>Pseudomonadota</taxon>
        <taxon>Alphaproteobacteria</taxon>
        <taxon>Sphingomonadales</taxon>
        <taxon>Sphingomonadaceae</taxon>
        <taxon>Rhizorhabdus</taxon>
    </lineage>
</organism>
<evidence type="ECO:0000256" key="5">
    <source>
        <dbReference type="ARBA" id="ARBA00022692"/>
    </source>
</evidence>
<dbReference type="OrthoDB" id="9789291at2"/>
<keyword evidence="7 10" id="KW-0472">Membrane</keyword>
<comment type="similarity">
    <text evidence="2 8">Belongs to the peptidase A24 family.</text>
</comment>
<dbReference type="PANTHER" id="PTHR30487:SF0">
    <property type="entry name" value="PREPILIN LEADER PEPTIDASE_N-METHYLTRANSFERASE-RELATED"/>
    <property type="match status" value="1"/>
</dbReference>
<keyword evidence="5 9" id="KW-0812">Transmembrane</keyword>
<evidence type="ECO:0000256" key="3">
    <source>
        <dbReference type="ARBA" id="ARBA00022475"/>
    </source>
</evidence>
<evidence type="ECO:0000313" key="13">
    <source>
        <dbReference type="EMBL" id="PCE41886.1"/>
    </source>
</evidence>
<gene>
    <name evidence="13" type="ORF">COO09_12730</name>
</gene>
<comment type="subcellular location">
    <subcellularLocation>
        <location evidence="1">Cell inner membrane</location>
        <topology evidence="1">Multi-pass membrane protein</topology>
    </subcellularLocation>
    <subcellularLocation>
        <location evidence="9">Cell membrane</location>
        <topology evidence="9">Multi-pass membrane protein</topology>
    </subcellularLocation>
</comment>
<dbReference type="InterPro" id="IPR014032">
    <property type="entry name" value="Peptidase_A24A_bac"/>
</dbReference>
<evidence type="ECO:0000256" key="1">
    <source>
        <dbReference type="ARBA" id="ARBA00004429"/>
    </source>
</evidence>
<dbReference type="GO" id="GO:0006465">
    <property type="term" value="P:signal peptide processing"/>
    <property type="evidence" value="ECO:0007669"/>
    <property type="project" value="TreeGrafter"/>
</dbReference>
<evidence type="ECO:0000256" key="7">
    <source>
        <dbReference type="ARBA" id="ARBA00023136"/>
    </source>
</evidence>
<dbReference type="EC" id="2.1.1.-" evidence="9"/>
<feature type="transmembrane region" description="Helical" evidence="10">
    <location>
        <begin position="93"/>
        <end position="111"/>
    </location>
</feature>
<evidence type="ECO:0000256" key="4">
    <source>
        <dbReference type="ARBA" id="ARBA00022519"/>
    </source>
</evidence>
<dbReference type="GO" id="GO:0004190">
    <property type="term" value="F:aspartic-type endopeptidase activity"/>
    <property type="evidence" value="ECO:0007669"/>
    <property type="project" value="UniProtKB-EC"/>
</dbReference>
<dbReference type="AlphaFoldDB" id="A0A2A4FW21"/>
<keyword evidence="4" id="KW-0997">Cell inner membrane</keyword>
<feature type="domain" description="Prepilin peptidase A24 N-terminal" evidence="12">
    <location>
        <begin position="7"/>
        <end position="87"/>
    </location>
</feature>
<dbReference type="EC" id="3.4.23.43" evidence="9"/>
<feature type="transmembrane region" description="Helical" evidence="10">
    <location>
        <begin position="185"/>
        <end position="214"/>
    </location>
</feature>
<evidence type="ECO:0000313" key="14">
    <source>
        <dbReference type="Proteomes" id="UP000218934"/>
    </source>
</evidence>
<dbReference type="PRINTS" id="PR00864">
    <property type="entry name" value="PREPILNPTASE"/>
</dbReference>
<dbReference type="EMBL" id="NWUF01000011">
    <property type="protein sequence ID" value="PCE41886.1"/>
    <property type="molecule type" value="Genomic_DNA"/>
</dbReference>
<evidence type="ECO:0000256" key="2">
    <source>
        <dbReference type="ARBA" id="ARBA00005801"/>
    </source>
</evidence>
<dbReference type="InterPro" id="IPR010627">
    <property type="entry name" value="Prepilin_pept_A24_N"/>
</dbReference>
<dbReference type="InterPro" id="IPR000045">
    <property type="entry name" value="Prepilin_IV_endopep_pep"/>
</dbReference>
<keyword evidence="6 10" id="KW-1133">Transmembrane helix</keyword>
<protein>
    <recommendedName>
        <fullName evidence="9">Prepilin leader peptidase/N-methyltransferase</fullName>
        <ecNumber evidence="9">2.1.1.-</ecNumber>
        <ecNumber evidence="9">3.4.23.43</ecNumber>
    </recommendedName>
</protein>
<name>A0A2A4FW21_9SPHN</name>
<keyword evidence="14" id="KW-1185">Reference proteome</keyword>
<keyword evidence="3" id="KW-1003">Cell membrane</keyword>
<evidence type="ECO:0000256" key="6">
    <source>
        <dbReference type="ARBA" id="ARBA00022989"/>
    </source>
</evidence>
<feature type="domain" description="Prepilin type IV endopeptidase peptidase" evidence="11">
    <location>
        <begin position="101"/>
        <end position="209"/>
    </location>
</feature>
<dbReference type="GO" id="GO:0032259">
    <property type="term" value="P:methylation"/>
    <property type="evidence" value="ECO:0007669"/>
    <property type="project" value="UniProtKB-KW"/>
</dbReference>